<dbReference type="EMBL" id="QNRK01000006">
    <property type="protein sequence ID" value="RBP16162.1"/>
    <property type="molecule type" value="Genomic_DNA"/>
</dbReference>
<proteinExistence type="predicted"/>
<organism evidence="1 2">
    <name type="scientific">Roseiarcus fermentans</name>
    <dbReference type="NCBI Taxonomy" id="1473586"/>
    <lineage>
        <taxon>Bacteria</taxon>
        <taxon>Pseudomonadati</taxon>
        <taxon>Pseudomonadota</taxon>
        <taxon>Alphaproteobacteria</taxon>
        <taxon>Hyphomicrobiales</taxon>
        <taxon>Roseiarcaceae</taxon>
        <taxon>Roseiarcus</taxon>
    </lineage>
</organism>
<name>A0A366FNF3_9HYPH</name>
<dbReference type="Proteomes" id="UP000253529">
    <property type="component" value="Unassembled WGS sequence"/>
</dbReference>
<dbReference type="AlphaFoldDB" id="A0A366FNF3"/>
<sequence length="69" mass="7657">MRKPGRSRRYADARRRAGGDERELQLLREFNRCGSVSALAGAIAARLGREHRPETLIADAGLGPKGERR</sequence>
<reference evidence="1 2" key="1">
    <citation type="submission" date="2018-06" db="EMBL/GenBank/DDBJ databases">
        <title>Genomic Encyclopedia of Type Strains, Phase IV (KMG-IV): sequencing the most valuable type-strain genomes for metagenomic binning, comparative biology and taxonomic classification.</title>
        <authorList>
            <person name="Goeker M."/>
        </authorList>
    </citation>
    <scope>NUCLEOTIDE SEQUENCE [LARGE SCALE GENOMIC DNA]</scope>
    <source>
        <strain evidence="1 2">DSM 24875</strain>
    </source>
</reference>
<accession>A0A366FNF3</accession>
<comment type="caution">
    <text evidence="1">The sequence shown here is derived from an EMBL/GenBank/DDBJ whole genome shotgun (WGS) entry which is preliminary data.</text>
</comment>
<keyword evidence="2" id="KW-1185">Reference proteome</keyword>
<evidence type="ECO:0000313" key="2">
    <source>
        <dbReference type="Proteomes" id="UP000253529"/>
    </source>
</evidence>
<protein>
    <submittedName>
        <fullName evidence="1">Uncharacterized protein</fullName>
    </submittedName>
</protein>
<dbReference type="RefSeq" id="WP_113888487.1">
    <property type="nucleotide sequence ID" value="NZ_QNRK01000006.1"/>
</dbReference>
<gene>
    <name evidence="1" type="ORF">DFR50_106124</name>
</gene>
<evidence type="ECO:0000313" key="1">
    <source>
        <dbReference type="EMBL" id="RBP16162.1"/>
    </source>
</evidence>